<gene>
    <name evidence="2" type="ORF">mPipKuh1_008809</name>
</gene>
<comment type="caution">
    <text evidence="2">The sequence shown here is derived from an EMBL/GenBank/DDBJ whole genome shotgun (WGS) entry which is preliminary data.</text>
</comment>
<evidence type="ECO:0000256" key="1">
    <source>
        <dbReference type="SAM" id="MobiDB-lite"/>
    </source>
</evidence>
<evidence type="ECO:0000313" key="2">
    <source>
        <dbReference type="EMBL" id="KAF6382429.1"/>
    </source>
</evidence>
<protein>
    <submittedName>
        <fullName evidence="2">Uncharacterized protein</fullName>
    </submittedName>
</protein>
<name>A0A7J8A855_PIPKU</name>
<evidence type="ECO:0000313" key="3">
    <source>
        <dbReference type="Proteomes" id="UP000558488"/>
    </source>
</evidence>
<proteinExistence type="predicted"/>
<reference evidence="2 3" key="1">
    <citation type="journal article" date="2020" name="Nature">
        <title>Six reference-quality genomes reveal evolution of bat adaptations.</title>
        <authorList>
            <person name="Jebb D."/>
            <person name="Huang Z."/>
            <person name="Pippel M."/>
            <person name="Hughes G.M."/>
            <person name="Lavrichenko K."/>
            <person name="Devanna P."/>
            <person name="Winkler S."/>
            <person name="Jermiin L.S."/>
            <person name="Skirmuntt E.C."/>
            <person name="Katzourakis A."/>
            <person name="Burkitt-Gray L."/>
            <person name="Ray D.A."/>
            <person name="Sullivan K.A.M."/>
            <person name="Roscito J.G."/>
            <person name="Kirilenko B.M."/>
            <person name="Davalos L.M."/>
            <person name="Corthals A.P."/>
            <person name="Power M.L."/>
            <person name="Jones G."/>
            <person name="Ransome R.D."/>
            <person name="Dechmann D.K.N."/>
            <person name="Locatelli A.G."/>
            <person name="Puechmaille S.J."/>
            <person name="Fedrigo O."/>
            <person name="Jarvis E.D."/>
            <person name="Hiller M."/>
            <person name="Vernes S.C."/>
            <person name="Myers E.W."/>
            <person name="Teeling E.C."/>
        </authorList>
    </citation>
    <scope>NUCLEOTIDE SEQUENCE [LARGE SCALE GENOMIC DNA]</scope>
    <source>
        <strain evidence="2">MPipKuh1</strain>
        <tissue evidence="2">Flight muscle</tissue>
    </source>
</reference>
<feature type="compositionally biased region" description="Basic and acidic residues" evidence="1">
    <location>
        <begin position="1"/>
        <end position="10"/>
    </location>
</feature>
<keyword evidence="3" id="KW-1185">Reference proteome</keyword>
<organism evidence="2 3">
    <name type="scientific">Pipistrellus kuhlii</name>
    <name type="common">Kuhl's pipistrelle</name>
    <dbReference type="NCBI Taxonomy" id="59472"/>
    <lineage>
        <taxon>Eukaryota</taxon>
        <taxon>Metazoa</taxon>
        <taxon>Chordata</taxon>
        <taxon>Craniata</taxon>
        <taxon>Vertebrata</taxon>
        <taxon>Euteleostomi</taxon>
        <taxon>Mammalia</taxon>
        <taxon>Eutheria</taxon>
        <taxon>Laurasiatheria</taxon>
        <taxon>Chiroptera</taxon>
        <taxon>Yangochiroptera</taxon>
        <taxon>Vespertilionidae</taxon>
        <taxon>Pipistrellus</taxon>
    </lineage>
</organism>
<dbReference type="Proteomes" id="UP000558488">
    <property type="component" value="Unassembled WGS sequence"/>
</dbReference>
<sequence length="127" mass="13906">MGAVGRDRGHPSPQRSPGADTGGIGLCTQCPVSSGSESAACEALLITSWGAHMRDSQAQAPAFPLWRVLLVPSPLRAGSGLVPMRWHFPHRREGPSWCRPSPQARPRPEDIGEALCFYASLYKWYFF</sequence>
<dbReference type="AlphaFoldDB" id="A0A7J8A855"/>
<feature type="region of interest" description="Disordered" evidence="1">
    <location>
        <begin position="1"/>
        <end position="24"/>
    </location>
</feature>
<dbReference type="EMBL" id="JACAGB010000002">
    <property type="protein sequence ID" value="KAF6382429.1"/>
    <property type="molecule type" value="Genomic_DNA"/>
</dbReference>
<accession>A0A7J8A855</accession>